<dbReference type="GO" id="GO:0060170">
    <property type="term" value="C:ciliary membrane"/>
    <property type="evidence" value="ECO:0007669"/>
    <property type="project" value="UniProtKB-SubCell"/>
</dbReference>
<dbReference type="STRING" id="283909.R7UNE3"/>
<evidence type="ECO:0000313" key="17">
    <source>
        <dbReference type="EMBL" id="ELU05467.1"/>
    </source>
</evidence>
<dbReference type="Gene3D" id="1.20.1070.10">
    <property type="entry name" value="Rhodopsin 7-helix transmembrane proteins"/>
    <property type="match status" value="1"/>
</dbReference>
<feature type="non-terminal residue" evidence="17">
    <location>
        <position position="1"/>
    </location>
</feature>
<dbReference type="PANTHER" id="PTHR22752">
    <property type="entry name" value="G PROTEIN-COUPLED RECEPTOR"/>
    <property type="match status" value="1"/>
</dbReference>
<evidence type="ECO:0000256" key="11">
    <source>
        <dbReference type="ARBA" id="ARBA00023170"/>
    </source>
</evidence>
<reference evidence="18" key="3">
    <citation type="submission" date="2015-06" db="UniProtKB">
        <authorList>
            <consortium name="EnsemblMetazoa"/>
        </authorList>
    </citation>
    <scope>IDENTIFICATION</scope>
</reference>
<keyword evidence="10" id="KW-1015">Disulfide bond</keyword>
<keyword evidence="3" id="KW-0217">Developmental protein</keyword>
<evidence type="ECO:0000256" key="10">
    <source>
        <dbReference type="ARBA" id="ARBA00023157"/>
    </source>
</evidence>
<keyword evidence="8" id="KW-0969">Cilium</keyword>
<dbReference type="GO" id="GO:0005768">
    <property type="term" value="C:endosome"/>
    <property type="evidence" value="ECO:0007669"/>
    <property type="project" value="TreeGrafter"/>
</dbReference>
<keyword evidence="14" id="KW-0966">Cell projection</keyword>
<accession>R7UNE3</accession>
<evidence type="ECO:0000313" key="19">
    <source>
        <dbReference type="Proteomes" id="UP000014760"/>
    </source>
</evidence>
<keyword evidence="19" id="KW-1185">Reference proteome</keyword>
<dbReference type="OMA" id="FWEWIPL"/>
<dbReference type="PROSITE" id="PS50262">
    <property type="entry name" value="G_PROTEIN_RECEP_F1_2"/>
    <property type="match status" value="1"/>
</dbReference>
<evidence type="ECO:0000256" key="13">
    <source>
        <dbReference type="ARBA" id="ARBA00023224"/>
    </source>
</evidence>
<dbReference type="Pfam" id="PF00001">
    <property type="entry name" value="7tm_1"/>
    <property type="match status" value="1"/>
</dbReference>
<dbReference type="EMBL" id="AMQN01007831">
    <property type="status" value="NOT_ANNOTATED_CDS"/>
    <property type="molecule type" value="Genomic_DNA"/>
</dbReference>
<evidence type="ECO:0000256" key="4">
    <source>
        <dbReference type="ARBA" id="ARBA00022475"/>
    </source>
</evidence>
<evidence type="ECO:0000259" key="16">
    <source>
        <dbReference type="PROSITE" id="PS50262"/>
    </source>
</evidence>
<keyword evidence="9 15" id="KW-0472">Membrane</keyword>
<feature type="non-terminal residue" evidence="17">
    <location>
        <position position="296"/>
    </location>
</feature>
<evidence type="ECO:0000256" key="2">
    <source>
        <dbReference type="ARBA" id="ARBA00004651"/>
    </source>
</evidence>
<keyword evidence="4" id="KW-1003">Cell membrane</keyword>
<feature type="domain" description="G-protein coupled receptors family 1 profile" evidence="16">
    <location>
        <begin position="7"/>
        <end position="280"/>
    </location>
</feature>
<keyword evidence="7" id="KW-0297">G-protein coupled receptor</keyword>
<feature type="transmembrane region" description="Helical" evidence="15">
    <location>
        <begin position="108"/>
        <end position="129"/>
    </location>
</feature>
<proteinExistence type="predicted"/>
<feature type="transmembrane region" description="Helical" evidence="15">
    <location>
        <begin position="264"/>
        <end position="282"/>
    </location>
</feature>
<keyword evidence="13" id="KW-0807">Transducer</keyword>
<organism evidence="17">
    <name type="scientific">Capitella teleta</name>
    <name type="common">Polychaete worm</name>
    <dbReference type="NCBI Taxonomy" id="283909"/>
    <lineage>
        <taxon>Eukaryota</taxon>
        <taxon>Metazoa</taxon>
        <taxon>Spiralia</taxon>
        <taxon>Lophotrochozoa</taxon>
        <taxon>Annelida</taxon>
        <taxon>Polychaeta</taxon>
        <taxon>Sedentaria</taxon>
        <taxon>Scolecida</taxon>
        <taxon>Capitellidae</taxon>
        <taxon>Capitella</taxon>
    </lineage>
</organism>
<evidence type="ECO:0000256" key="8">
    <source>
        <dbReference type="ARBA" id="ARBA00023069"/>
    </source>
</evidence>
<dbReference type="InterPro" id="IPR000276">
    <property type="entry name" value="GPCR_Rhodpsn"/>
</dbReference>
<feature type="transmembrane region" description="Helical" evidence="15">
    <location>
        <begin position="155"/>
        <end position="177"/>
    </location>
</feature>
<protein>
    <recommendedName>
        <fullName evidence="16">G-protein coupled receptors family 1 profile domain-containing protein</fullName>
    </recommendedName>
</protein>
<evidence type="ECO:0000256" key="14">
    <source>
        <dbReference type="ARBA" id="ARBA00023273"/>
    </source>
</evidence>
<keyword evidence="5 15" id="KW-0812">Transmembrane</keyword>
<dbReference type="HOGENOM" id="CLU_009579_3_3_1"/>
<evidence type="ECO:0000313" key="18">
    <source>
        <dbReference type="EnsemblMetazoa" id="CapteP75280"/>
    </source>
</evidence>
<dbReference type="Proteomes" id="UP000014760">
    <property type="component" value="Unassembled WGS sequence"/>
</dbReference>
<dbReference type="OrthoDB" id="5980076at2759"/>
<dbReference type="GO" id="GO:0004930">
    <property type="term" value="F:G protein-coupled receptor activity"/>
    <property type="evidence" value="ECO:0007669"/>
    <property type="project" value="UniProtKB-KW"/>
</dbReference>
<keyword evidence="12" id="KW-0325">Glycoprotein</keyword>
<evidence type="ECO:0000256" key="9">
    <source>
        <dbReference type="ARBA" id="ARBA00023136"/>
    </source>
</evidence>
<gene>
    <name evidence="17" type="ORF">CAPTEDRAFT_75280</name>
</gene>
<reference evidence="19" key="1">
    <citation type="submission" date="2012-12" db="EMBL/GenBank/DDBJ databases">
        <authorList>
            <person name="Hellsten U."/>
            <person name="Grimwood J."/>
            <person name="Chapman J.A."/>
            <person name="Shapiro H."/>
            <person name="Aerts A."/>
            <person name="Otillar R.P."/>
            <person name="Terry A.Y."/>
            <person name="Boore J.L."/>
            <person name="Simakov O."/>
            <person name="Marletaz F."/>
            <person name="Cho S.-J."/>
            <person name="Edsinger-Gonzales E."/>
            <person name="Havlak P."/>
            <person name="Kuo D.-H."/>
            <person name="Larsson T."/>
            <person name="Lv J."/>
            <person name="Arendt D."/>
            <person name="Savage R."/>
            <person name="Osoegawa K."/>
            <person name="de Jong P."/>
            <person name="Lindberg D.R."/>
            <person name="Seaver E.C."/>
            <person name="Weisblat D.A."/>
            <person name="Putnam N.H."/>
            <person name="Grigoriev I.V."/>
            <person name="Rokhsar D.S."/>
        </authorList>
    </citation>
    <scope>NUCLEOTIDE SEQUENCE</scope>
    <source>
        <strain evidence="19">I ESC-2004</strain>
    </source>
</reference>
<reference evidence="17 19" key="2">
    <citation type="journal article" date="2013" name="Nature">
        <title>Insights into bilaterian evolution from three spiralian genomes.</title>
        <authorList>
            <person name="Simakov O."/>
            <person name="Marletaz F."/>
            <person name="Cho S.J."/>
            <person name="Edsinger-Gonzales E."/>
            <person name="Havlak P."/>
            <person name="Hellsten U."/>
            <person name="Kuo D.H."/>
            <person name="Larsson T."/>
            <person name="Lv J."/>
            <person name="Arendt D."/>
            <person name="Savage R."/>
            <person name="Osoegawa K."/>
            <person name="de Jong P."/>
            <person name="Grimwood J."/>
            <person name="Chapman J.A."/>
            <person name="Shapiro H."/>
            <person name="Aerts A."/>
            <person name="Otillar R.P."/>
            <person name="Terry A.Y."/>
            <person name="Boore J.L."/>
            <person name="Grigoriev I.V."/>
            <person name="Lindberg D.R."/>
            <person name="Seaver E.C."/>
            <person name="Weisblat D.A."/>
            <person name="Putnam N.H."/>
            <person name="Rokhsar D.S."/>
        </authorList>
    </citation>
    <scope>NUCLEOTIDE SEQUENCE</scope>
    <source>
        <strain evidence="17 19">I ESC-2004</strain>
    </source>
</reference>
<dbReference type="PRINTS" id="PR00237">
    <property type="entry name" value="GPCRRHODOPSN"/>
</dbReference>
<dbReference type="AlphaFoldDB" id="R7UNE3"/>
<dbReference type="InterPro" id="IPR017452">
    <property type="entry name" value="GPCR_Rhodpsn_7TM"/>
</dbReference>
<feature type="transmembrane region" description="Helical" evidence="15">
    <location>
        <begin position="66"/>
        <end position="87"/>
    </location>
</feature>
<dbReference type="PANTHER" id="PTHR22752:SF10">
    <property type="entry name" value="G-PROTEIN COUPLED RECEPTOR 161"/>
    <property type="match status" value="1"/>
</dbReference>
<dbReference type="SUPFAM" id="SSF81321">
    <property type="entry name" value="Family A G protein-coupled receptor-like"/>
    <property type="match status" value="1"/>
</dbReference>
<comment type="subcellular location">
    <subcellularLocation>
        <location evidence="2">Cell membrane</location>
        <topology evidence="2">Multi-pass membrane protein</topology>
    </subcellularLocation>
    <subcellularLocation>
        <location evidence="1">Cell projection</location>
        <location evidence="1">Cilium membrane</location>
    </subcellularLocation>
</comment>
<feature type="transmembrane region" description="Helical" evidence="15">
    <location>
        <begin position="225"/>
        <end position="244"/>
    </location>
</feature>
<evidence type="ECO:0000256" key="1">
    <source>
        <dbReference type="ARBA" id="ARBA00004309"/>
    </source>
</evidence>
<evidence type="ECO:0000256" key="7">
    <source>
        <dbReference type="ARBA" id="ARBA00023040"/>
    </source>
</evidence>
<dbReference type="EnsemblMetazoa" id="CapteT75280">
    <property type="protein sequence ID" value="CapteP75280"/>
    <property type="gene ID" value="CapteG75280"/>
</dbReference>
<keyword evidence="6 15" id="KW-1133">Transmembrane helix</keyword>
<evidence type="ECO:0000256" key="5">
    <source>
        <dbReference type="ARBA" id="ARBA00022692"/>
    </source>
</evidence>
<evidence type="ECO:0000256" key="3">
    <source>
        <dbReference type="ARBA" id="ARBA00022473"/>
    </source>
</evidence>
<dbReference type="EMBL" id="KB301483">
    <property type="protein sequence ID" value="ELU05467.1"/>
    <property type="molecule type" value="Genomic_DNA"/>
</dbReference>
<evidence type="ECO:0000256" key="15">
    <source>
        <dbReference type="SAM" id="Phobius"/>
    </source>
</evidence>
<name>R7UNE3_CAPTE</name>
<keyword evidence="11" id="KW-0675">Receptor</keyword>
<feature type="transmembrane region" description="Helical" evidence="15">
    <location>
        <begin position="28"/>
        <end position="54"/>
    </location>
</feature>
<evidence type="ECO:0000256" key="6">
    <source>
        <dbReference type="ARBA" id="ARBA00022989"/>
    </source>
</evidence>
<evidence type="ECO:0000256" key="12">
    <source>
        <dbReference type="ARBA" id="ARBA00023180"/>
    </source>
</evidence>
<sequence length="296" mass="33424">ILCSLLANILVLVVFYQRPSLLTISNRFVLNLAISNLLITLLIMPFAFASTVLGPSWQVHPIGCQVVSTATMMLFAACIYTLLLISIDRLYAIKRPLHYSIKITRMRSVIYISSVWMLALVVAMPPIFIPGGITYQPSKGLCSTNWGLAVYHMKTYAYCFVVLCFVLPFAAMFWIYVTIFRVNRRRSSAISLALMQFASIQRRQSSSASRISFHREDWRAAKTGIIVMFTFTLCWLPIFIVIALEAGLPVTLRVAIIGPSFQAIAVWLSFLVCALNPMVYVFRTRAFKHELFVLLG</sequence>